<proteinExistence type="predicted"/>
<evidence type="ECO:0000313" key="3">
    <source>
        <dbReference type="Proteomes" id="UP000217154"/>
    </source>
</evidence>
<dbReference type="InterPro" id="IPR036624">
    <property type="entry name" value="Hcp1-lik_sf"/>
</dbReference>
<dbReference type="Gene3D" id="2.30.110.20">
    <property type="entry name" value="Hcp1-like"/>
    <property type="match status" value="1"/>
</dbReference>
<gene>
    <name evidence="1" type="ORF">CKY39_03010</name>
    <name evidence="2" type="ORF">J2W25_001236</name>
</gene>
<dbReference type="InterPro" id="IPR008514">
    <property type="entry name" value="T6SS_Hcp"/>
</dbReference>
<organism evidence="1 3">
    <name type="scientific">Variovorax boronicumulans</name>
    <dbReference type="NCBI Taxonomy" id="436515"/>
    <lineage>
        <taxon>Bacteria</taxon>
        <taxon>Pseudomonadati</taxon>
        <taxon>Pseudomonadota</taxon>
        <taxon>Betaproteobacteria</taxon>
        <taxon>Burkholderiales</taxon>
        <taxon>Comamonadaceae</taxon>
        <taxon>Variovorax</taxon>
    </lineage>
</organism>
<evidence type="ECO:0000313" key="2">
    <source>
        <dbReference type="EMBL" id="MDP9922221.1"/>
    </source>
</evidence>
<dbReference type="AlphaFoldDB" id="A0A1E7TTS4"/>
<name>A0A1E7TTS4_9BURK</name>
<reference evidence="1 3" key="1">
    <citation type="submission" date="2017-09" db="EMBL/GenBank/DDBJ databases">
        <title>The diverse metabolic capabilities of V. boronicumulans make it an excellent choice for continued studies on novel biodegradation.</title>
        <authorList>
            <person name="Sun S."/>
        </authorList>
    </citation>
    <scope>NUCLEOTIDE SEQUENCE [LARGE SCALE GENOMIC DNA]</scope>
    <source>
        <strain evidence="1 3">J1</strain>
    </source>
</reference>
<dbReference type="KEGG" id="vbo:CKY39_03010"/>
<dbReference type="EMBL" id="JAUSRR010000002">
    <property type="protein sequence ID" value="MDP9922221.1"/>
    <property type="molecule type" value="Genomic_DNA"/>
</dbReference>
<dbReference type="Proteomes" id="UP001244295">
    <property type="component" value="Unassembled WGS sequence"/>
</dbReference>
<sequence length="185" mass="20107">MAFLEDGSWSPEDARQFYELIGTGSAETDLVMMIESKGSPVEGELERVFDDGKARLNIGGYYWSVQVPESSAQNQVVPHNLVVARRSDAATATLASLLRAQEKDLKVVISAYKAGGDPQSPEAQATFEISLENARICRLVLNSGGHWGVPSELVSISYRTVKIKSAPQKTSGARGAVRECQFTRT</sequence>
<reference evidence="2" key="2">
    <citation type="submission" date="2023-07" db="EMBL/GenBank/DDBJ databases">
        <title>Sorghum-associated microbial communities from plants grown in Nebraska, USA.</title>
        <authorList>
            <person name="Schachtman D."/>
        </authorList>
    </citation>
    <scope>NUCLEOTIDE SEQUENCE</scope>
    <source>
        <strain evidence="2">DS2795</strain>
    </source>
</reference>
<dbReference type="Pfam" id="PF05638">
    <property type="entry name" value="T6SS_HCP"/>
    <property type="match status" value="1"/>
</dbReference>
<dbReference type="EMBL" id="CP023284">
    <property type="protein sequence ID" value="ATA52306.1"/>
    <property type="molecule type" value="Genomic_DNA"/>
</dbReference>
<evidence type="ECO:0000313" key="1">
    <source>
        <dbReference type="EMBL" id="ATA52306.1"/>
    </source>
</evidence>
<dbReference type="STRING" id="436515.GCA_001752345_01067"/>
<dbReference type="SUPFAM" id="SSF141452">
    <property type="entry name" value="Hcp1-like"/>
    <property type="match status" value="1"/>
</dbReference>
<dbReference type="RefSeq" id="WP_056584544.1">
    <property type="nucleotide sequence ID" value="NZ_BKDI01000003.1"/>
</dbReference>
<accession>A0A1E7TTS4</accession>
<protein>
    <submittedName>
        <fullName evidence="2">Type VI protein secretion system component Hcp</fullName>
    </submittedName>
</protein>
<dbReference type="OrthoDB" id="8845653at2"/>
<dbReference type="Proteomes" id="UP000217154">
    <property type="component" value="Chromosome"/>
</dbReference>